<sequence length="635" mass="72650">MKKAYNYFQQSAGTFRYLIDEILPTYPEDNFPIGLDVSTLECLHSLMLAEAAECFWNRAVHDGMKDTLISKLACQVHDFYSVALFHSRKSNSIRSEWVSQFTVKQFHFEAAAQYRAAVDCLNRGKYGEEVSRLSACIQACESGLSDSKYVSGSVLEDINGLYFKAKADFARAEKDNDLIYIHTVPEISSLKKIERGAFMSKPLVPAEVANPIKYLKEEAKLRIPFEEVLPFAVYQASRAYSEQLDDYVYRNVTVEIDGLISQLHNTLHELQLPGSLDAVEKPLGIPQQLITHSDDVRAKGGLQRIHDSMSDIDKLSTEAAELLEQGHEQLMVEESEDNMLRARHGTDRWVRADSRTAGKRLWDEYEECRGYLENSANSDGLVLAKLQQAESLIQLLEEGKEAIARFVPNTRIVRLEPSLQRSIDNLRDVLSSARSLEVYWEQYVSTLKTSVRRENDLFPEIVKVYRELEKADPYRKFEASQFQSAYNNALSKFDKDIQWVQQQKTKLSEVCERIKELNNVFVSQQKSDENTTVRKQAIQSLETAHARFQEIQSNLEEGRKFYNSILSKLRAFTDSCRDFVYERRIEGSTLEESIKKNDQPSLPSQPSSNNEPPLPAPRAQYHPGTWTPDRGVRFG</sequence>
<evidence type="ECO:0000313" key="4">
    <source>
        <dbReference type="EMBL" id="KAA8916478.1"/>
    </source>
</evidence>
<evidence type="ECO:0000256" key="1">
    <source>
        <dbReference type="ARBA" id="ARBA00038154"/>
    </source>
</evidence>
<dbReference type="PROSITE" id="PS51180">
    <property type="entry name" value="BRO1"/>
    <property type="match status" value="1"/>
</dbReference>
<reference evidence="4" key="1">
    <citation type="journal article" date="2019" name="G3 (Bethesda)">
        <title>Genome Assemblies of Two Rare Opportunistic Yeast Pathogens: Diutina rugosa (syn. Candida rugosa) and Trichomonascus ciferrii (syn. Candida ciferrii).</title>
        <authorList>
            <person name="Mixao V."/>
            <person name="Saus E."/>
            <person name="Hansen A.P."/>
            <person name="Lass-Florl C."/>
            <person name="Gabaldon T."/>
        </authorList>
    </citation>
    <scope>NUCLEOTIDE SEQUENCE</scope>
    <source>
        <strain evidence="4">CBS 4856</strain>
    </source>
</reference>
<dbReference type="SMART" id="SM01041">
    <property type="entry name" value="BRO1"/>
    <property type="match status" value="1"/>
</dbReference>
<name>A0A642V9H0_9ASCO</name>
<organism evidence="4 5">
    <name type="scientific">Trichomonascus ciferrii</name>
    <dbReference type="NCBI Taxonomy" id="44093"/>
    <lineage>
        <taxon>Eukaryota</taxon>
        <taxon>Fungi</taxon>
        <taxon>Dikarya</taxon>
        <taxon>Ascomycota</taxon>
        <taxon>Saccharomycotina</taxon>
        <taxon>Dipodascomycetes</taxon>
        <taxon>Dipodascales</taxon>
        <taxon>Trichomonascaceae</taxon>
        <taxon>Trichomonascus</taxon>
        <taxon>Trichomonascus ciferrii complex</taxon>
    </lineage>
</organism>
<dbReference type="Gene3D" id="1.20.120.560">
    <property type="entry name" value="alix/aip1 in complex with the ypdl late domain"/>
    <property type="match status" value="1"/>
</dbReference>
<protein>
    <recommendedName>
        <fullName evidence="3">BRO1 domain-containing protein</fullName>
    </recommendedName>
</protein>
<dbReference type="Pfam" id="PF13949">
    <property type="entry name" value="ALIX_LYPXL_bnd"/>
    <property type="match status" value="1"/>
</dbReference>
<dbReference type="AlphaFoldDB" id="A0A642V9H0"/>
<feature type="domain" description="BRO1" evidence="3">
    <location>
        <begin position="1"/>
        <end position="263"/>
    </location>
</feature>
<comment type="similarity">
    <text evidence="1">Belongs to the palA/RIM20 family.</text>
</comment>
<dbReference type="VEuPathDB" id="FungiDB:TRICI_001341"/>
<dbReference type="Gene3D" id="1.25.40.280">
    <property type="entry name" value="alix/aip1 like domains"/>
    <property type="match status" value="1"/>
</dbReference>
<proteinExistence type="inferred from homology"/>
<dbReference type="GO" id="GO:0005768">
    <property type="term" value="C:endosome"/>
    <property type="evidence" value="ECO:0007669"/>
    <property type="project" value="TreeGrafter"/>
</dbReference>
<dbReference type="Gene3D" id="1.20.140.50">
    <property type="entry name" value="alix/aip1 like domains"/>
    <property type="match status" value="1"/>
</dbReference>
<evidence type="ECO:0000256" key="2">
    <source>
        <dbReference type="SAM" id="MobiDB-lite"/>
    </source>
</evidence>
<dbReference type="InterPro" id="IPR004328">
    <property type="entry name" value="BRO1_dom"/>
</dbReference>
<feature type="compositionally biased region" description="Low complexity" evidence="2">
    <location>
        <begin position="599"/>
        <end position="611"/>
    </location>
</feature>
<dbReference type="PANTHER" id="PTHR23030">
    <property type="entry name" value="PCD6 INTERACTING PROTEIN-RELATED"/>
    <property type="match status" value="1"/>
</dbReference>
<dbReference type="EMBL" id="SWFS01000097">
    <property type="protein sequence ID" value="KAA8916478.1"/>
    <property type="molecule type" value="Genomic_DNA"/>
</dbReference>
<dbReference type="Pfam" id="PF03097">
    <property type="entry name" value="BRO1"/>
    <property type="match status" value="1"/>
</dbReference>
<feature type="region of interest" description="Disordered" evidence="2">
    <location>
        <begin position="591"/>
        <end position="635"/>
    </location>
</feature>
<accession>A0A642V9H0</accession>
<evidence type="ECO:0000259" key="3">
    <source>
        <dbReference type="PROSITE" id="PS51180"/>
    </source>
</evidence>
<dbReference type="InterPro" id="IPR025304">
    <property type="entry name" value="ALIX_V_dom"/>
</dbReference>
<comment type="caution">
    <text evidence="4">The sequence shown here is derived from an EMBL/GenBank/DDBJ whole genome shotgun (WGS) entry which is preliminary data.</text>
</comment>
<evidence type="ECO:0000313" key="5">
    <source>
        <dbReference type="Proteomes" id="UP000761534"/>
    </source>
</evidence>
<dbReference type="OrthoDB" id="64867at2759"/>
<keyword evidence="5" id="KW-1185">Reference proteome</keyword>
<dbReference type="Proteomes" id="UP000761534">
    <property type="component" value="Unassembled WGS sequence"/>
</dbReference>
<dbReference type="InterPro" id="IPR038499">
    <property type="entry name" value="BRO1_sf"/>
</dbReference>
<gene>
    <name evidence="4" type="ORF">TRICI_001341</name>
</gene>
<dbReference type="PANTHER" id="PTHR23030:SF39">
    <property type="entry name" value="PROGRAMMED CELL DEATH 6-INTERACTING PROTEIN"/>
    <property type="match status" value="1"/>
</dbReference>